<accession>A0A420T2H0</accession>
<protein>
    <recommendedName>
        <fullName evidence="4">DNA2/NAM7 helicase helicase domain-containing protein</fullName>
    </recommendedName>
</protein>
<evidence type="ECO:0000313" key="2">
    <source>
        <dbReference type="EMBL" id="RKL35779.1"/>
    </source>
</evidence>
<dbReference type="AlphaFoldDB" id="A0A420T2H0"/>
<sequence length="242" mass="26609">MVTRYDTSEVRDTAFEMMHVQAPSMSMRGFALHKETGKLMPLLRGHALLKSTMSYILRLGDSSIYFIARDLGPELGGVEQLNDATESEDLCKLHTKLQGLADPGPSCPPDEGSSDSSDSENFEVEITTKKTVEEFTALVQIARKIMTFPECEESEVVRSANFVTVTPAMAGTQPYSSFNASHAQAAMHRKDGLMVYGNSMRPIFAVGDERQLPPTLLTMGEMYPDGAAVNRFGQDAKLSWLS</sequence>
<name>A0A420T2H0_GIBIN</name>
<feature type="region of interest" description="Disordered" evidence="1">
    <location>
        <begin position="99"/>
        <end position="122"/>
    </location>
</feature>
<evidence type="ECO:0000256" key="1">
    <source>
        <dbReference type="SAM" id="MobiDB-lite"/>
    </source>
</evidence>
<evidence type="ECO:0000313" key="3">
    <source>
        <dbReference type="Proteomes" id="UP000283569"/>
    </source>
</evidence>
<gene>
    <name evidence="2" type="ORF">BFJ72_g8479</name>
</gene>
<comment type="caution">
    <text evidence="2">The sequence shown here is derived from an EMBL/GenBank/DDBJ whole genome shotgun (WGS) entry which is preliminary data.</text>
</comment>
<dbReference type="EMBL" id="MRDB01000030">
    <property type="protein sequence ID" value="RKL35779.1"/>
    <property type="molecule type" value="Genomic_DNA"/>
</dbReference>
<organism evidence="2 3">
    <name type="scientific">Gibberella intermedia</name>
    <name type="common">Bulb rot disease fungus</name>
    <name type="synonym">Fusarium proliferatum</name>
    <dbReference type="NCBI Taxonomy" id="948311"/>
    <lineage>
        <taxon>Eukaryota</taxon>
        <taxon>Fungi</taxon>
        <taxon>Dikarya</taxon>
        <taxon>Ascomycota</taxon>
        <taxon>Pezizomycotina</taxon>
        <taxon>Sordariomycetes</taxon>
        <taxon>Hypocreomycetidae</taxon>
        <taxon>Hypocreales</taxon>
        <taxon>Nectriaceae</taxon>
        <taxon>Fusarium</taxon>
        <taxon>Fusarium fujikuroi species complex</taxon>
    </lineage>
</organism>
<reference evidence="2 3" key="1">
    <citation type="journal article" date="2018" name="Sci. Rep.">
        <title>Characterisation of pathogen-specific regions and novel effector candidates in Fusarium oxysporum f. sp. cepae.</title>
        <authorList>
            <person name="Armitage A.D."/>
            <person name="Taylor A."/>
            <person name="Sobczyk M.K."/>
            <person name="Baxter L."/>
            <person name="Greenfield B.P."/>
            <person name="Bates H.J."/>
            <person name="Wilson F."/>
            <person name="Jackson A.C."/>
            <person name="Ott S."/>
            <person name="Harrison R.J."/>
            <person name="Clarkson J.P."/>
        </authorList>
    </citation>
    <scope>NUCLEOTIDE SEQUENCE [LARGE SCALE GENOMIC DNA]</scope>
    <source>
        <strain evidence="2 3">Fp_A8</strain>
    </source>
</reference>
<dbReference type="Proteomes" id="UP000283569">
    <property type="component" value="Unassembled WGS sequence"/>
</dbReference>
<proteinExistence type="predicted"/>
<evidence type="ECO:0008006" key="4">
    <source>
        <dbReference type="Google" id="ProtNLM"/>
    </source>
</evidence>